<dbReference type="InterPro" id="IPR007813">
    <property type="entry name" value="PilN"/>
</dbReference>
<evidence type="ECO:0000313" key="2">
    <source>
        <dbReference type="Proteomes" id="UP000664771"/>
    </source>
</evidence>
<keyword evidence="2" id="KW-1185">Reference proteome</keyword>
<proteinExistence type="predicted"/>
<dbReference type="EMBL" id="JAFVMF010000008">
    <property type="protein sequence ID" value="MBO1359904.1"/>
    <property type="molecule type" value="Genomic_DNA"/>
</dbReference>
<evidence type="ECO:0000313" key="1">
    <source>
        <dbReference type="EMBL" id="MBO1359904.1"/>
    </source>
</evidence>
<sequence length="335" mass="35710">MMSSASSIGKSGLKGFVEWWGSQLRECLPPQWRGGGHKGVIVSIGRNGRLEESVLDEIVASGAPKAGRFVGHWRRCEVRLALPEGGALSRLVLVPAAAVSDAVGLLTYEFDRLTPFNAAETAWVARPKEVVASGVGTMFSIVYAPNFVFENALSQLRERGLIPVGLVGRDERDEPVEIPLERPAARPRLALRIGVPVFCGALLAAPFAMQAVAMARVDGAIAALAPERARAEALRREISGYTAGQSAVTHERKSVGDIMGVLKALTETLPDDTFLTALTVRDRHVMAQGQTREAPQLIGLLEHRAGFANAAFSGPVTHSGDTNTDAFTITATAPN</sequence>
<comment type="caution">
    <text evidence="1">The sequence shown here is derived from an EMBL/GenBank/DDBJ whole genome shotgun (WGS) entry which is preliminary data.</text>
</comment>
<dbReference type="Pfam" id="PF05137">
    <property type="entry name" value="PilN"/>
    <property type="match status" value="1"/>
</dbReference>
<protein>
    <submittedName>
        <fullName evidence="1">PilN domain-containing protein</fullName>
    </submittedName>
</protein>
<organism evidence="1 2">
    <name type="scientific">Acetobacter sacchari</name>
    <dbReference type="NCBI Taxonomy" id="2661687"/>
    <lineage>
        <taxon>Bacteria</taxon>
        <taxon>Pseudomonadati</taxon>
        <taxon>Pseudomonadota</taxon>
        <taxon>Alphaproteobacteria</taxon>
        <taxon>Acetobacterales</taxon>
        <taxon>Acetobacteraceae</taxon>
        <taxon>Acetobacter</taxon>
    </lineage>
</organism>
<dbReference type="Proteomes" id="UP000664771">
    <property type="component" value="Unassembled WGS sequence"/>
</dbReference>
<dbReference type="RefSeq" id="WP_207881227.1">
    <property type="nucleotide sequence ID" value="NZ_JAFVMF010000008.1"/>
</dbReference>
<name>A0ABS3LVH0_9PROT</name>
<accession>A0ABS3LVH0</accession>
<reference evidence="1 2" key="1">
    <citation type="submission" date="2021-03" db="EMBL/GenBank/DDBJ databases">
        <title>The complete genome sequence of Acetobacter sacchari TBRC 11175.</title>
        <authorList>
            <person name="Charoenyingcharoen P."/>
            <person name="Yukphan P."/>
        </authorList>
    </citation>
    <scope>NUCLEOTIDE SEQUENCE [LARGE SCALE GENOMIC DNA]</scope>
    <source>
        <strain evidence="1 2">TBRC 11175</strain>
    </source>
</reference>
<gene>
    <name evidence="1" type="ORF">J2D73_08860</name>
</gene>